<reference evidence="2 3" key="1">
    <citation type="journal article" date="2015" name="Genome Biol. Evol.">
        <title>Phylogenomic analyses indicate that early fungi evolved digesting cell walls of algal ancestors of land plants.</title>
        <authorList>
            <person name="Chang Y."/>
            <person name="Wang S."/>
            <person name="Sekimoto S."/>
            <person name="Aerts A.L."/>
            <person name="Choi C."/>
            <person name="Clum A."/>
            <person name="LaButti K.M."/>
            <person name="Lindquist E.A."/>
            <person name="Yee Ngan C."/>
            <person name="Ohm R.A."/>
            <person name="Salamov A.A."/>
            <person name="Grigoriev I.V."/>
            <person name="Spatafora J.W."/>
            <person name="Berbee M.L."/>
        </authorList>
    </citation>
    <scope>NUCLEOTIDE SEQUENCE [LARGE SCALE GENOMIC DNA]</scope>
    <source>
        <strain evidence="2 3">NRRL 1564</strain>
    </source>
</reference>
<dbReference type="AlphaFoldDB" id="A0A2G5B275"/>
<dbReference type="GO" id="GO:0004672">
    <property type="term" value="F:protein kinase activity"/>
    <property type="evidence" value="ECO:0007669"/>
    <property type="project" value="InterPro"/>
</dbReference>
<proteinExistence type="predicted"/>
<dbReference type="PANTHER" id="PTHR38248:SF2">
    <property type="entry name" value="FUNK1 11"/>
    <property type="match status" value="1"/>
</dbReference>
<name>A0A2G5B275_COERN</name>
<evidence type="ECO:0000259" key="1">
    <source>
        <dbReference type="PROSITE" id="PS50011"/>
    </source>
</evidence>
<dbReference type="InterPro" id="IPR040976">
    <property type="entry name" value="Pkinase_fungal"/>
</dbReference>
<organism evidence="2 3">
    <name type="scientific">Coemansia reversa (strain ATCC 12441 / NRRL 1564)</name>
    <dbReference type="NCBI Taxonomy" id="763665"/>
    <lineage>
        <taxon>Eukaryota</taxon>
        <taxon>Fungi</taxon>
        <taxon>Fungi incertae sedis</taxon>
        <taxon>Zoopagomycota</taxon>
        <taxon>Kickxellomycotina</taxon>
        <taxon>Kickxellomycetes</taxon>
        <taxon>Kickxellales</taxon>
        <taxon>Kickxellaceae</taxon>
        <taxon>Coemansia</taxon>
    </lineage>
</organism>
<sequence length="144" mass="16258">MGTIRREPLLDGTKGIWQQQVLRAHWYIVMSPVGRSLKTVNSEEDLVIVLAEAMHCHNTILNDCSVLHCDISMNNILVVREDQCSLLRGLLIDFDFAVSVDRNKLTARPAQSGTLPYMSIANFENIATEHTALDDWESLLYVIC</sequence>
<evidence type="ECO:0000313" key="2">
    <source>
        <dbReference type="EMBL" id="PIA13106.1"/>
    </source>
</evidence>
<gene>
    <name evidence="2" type="ORF">COEREDRAFT_11763</name>
</gene>
<dbReference type="Gene3D" id="1.10.510.10">
    <property type="entry name" value="Transferase(Phosphotransferase) domain 1"/>
    <property type="match status" value="1"/>
</dbReference>
<dbReference type="PROSITE" id="PS50011">
    <property type="entry name" value="PROTEIN_KINASE_DOM"/>
    <property type="match status" value="1"/>
</dbReference>
<dbReference type="PANTHER" id="PTHR38248">
    <property type="entry name" value="FUNK1 6"/>
    <property type="match status" value="1"/>
</dbReference>
<keyword evidence="3" id="KW-1185">Reference proteome</keyword>
<dbReference type="SUPFAM" id="SSF56112">
    <property type="entry name" value="Protein kinase-like (PK-like)"/>
    <property type="match status" value="1"/>
</dbReference>
<accession>A0A2G5B275</accession>
<dbReference type="OrthoDB" id="5584477at2759"/>
<feature type="domain" description="Protein kinase" evidence="1">
    <location>
        <begin position="1"/>
        <end position="144"/>
    </location>
</feature>
<dbReference type="Proteomes" id="UP000242474">
    <property type="component" value="Unassembled WGS sequence"/>
</dbReference>
<dbReference type="InterPro" id="IPR011009">
    <property type="entry name" value="Kinase-like_dom_sf"/>
</dbReference>
<dbReference type="EMBL" id="KZ303547">
    <property type="protein sequence ID" value="PIA13106.1"/>
    <property type="molecule type" value="Genomic_DNA"/>
</dbReference>
<dbReference type="Pfam" id="PF17667">
    <property type="entry name" value="Pkinase_fungal"/>
    <property type="match status" value="1"/>
</dbReference>
<dbReference type="InterPro" id="IPR000719">
    <property type="entry name" value="Prot_kinase_dom"/>
</dbReference>
<dbReference type="GO" id="GO:0005524">
    <property type="term" value="F:ATP binding"/>
    <property type="evidence" value="ECO:0007669"/>
    <property type="project" value="InterPro"/>
</dbReference>
<evidence type="ECO:0000313" key="3">
    <source>
        <dbReference type="Proteomes" id="UP000242474"/>
    </source>
</evidence>
<protein>
    <recommendedName>
        <fullName evidence="1">Protein kinase domain-containing protein</fullName>
    </recommendedName>
</protein>